<feature type="signal peptide" evidence="1">
    <location>
        <begin position="1"/>
        <end position="22"/>
    </location>
</feature>
<gene>
    <name evidence="2" type="ORF">DOS84_04430</name>
</gene>
<keyword evidence="1" id="KW-0732">Signal</keyword>
<dbReference type="AlphaFoldDB" id="A0A2W7UN58"/>
<evidence type="ECO:0000256" key="1">
    <source>
        <dbReference type="SAM" id="SignalP"/>
    </source>
</evidence>
<protein>
    <submittedName>
        <fullName evidence="2">Uncharacterized protein</fullName>
    </submittedName>
</protein>
<dbReference type="Proteomes" id="UP000249177">
    <property type="component" value="Unassembled WGS sequence"/>
</dbReference>
<evidence type="ECO:0000313" key="2">
    <source>
        <dbReference type="EMBL" id="PZX94805.1"/>
    </source>
</evidence>
<comment type="caution">
    <text evidence="2">The sequence shown here is derived from an EMBL/GenBank/DDBJ whole genome shotgun (WGS) entry which is preliminary data.</text>
</comment>
<accession>A0A2W7UN58</accession>
<name>A0A2W7UN58_9FLAO</name>
<proteinExistence type="predicted"/>
<evidence type="ECO:0000313" key="3">
    <source>
        <dbReference type="Proteomes" id="UP000249177"/>
    </source>
</evidence>
<keyword evidence="3" id="KW-1185">Reference proteome</keyword>
<feature type="chain" id="PRO_5015927047" evidence="1">
    <location>
        <begin position="23"/>
        <end position="115"/>
    </location>
</feature>
<dbReference type="OrthoDB" id="1375620at2"/>
<organism evidence="2 3">
    <name type="scientific">Flavobacterium aquariorum</name>
    <dbReference type="NCBI Taxonomy" id="2217670"/>
    <lineage>
        <taxon>Bacteria</taxon>
        <taxon>Pseudomonadati</taxon>
        <taxon>Bacteroidota</taxon>
        <taxon>Flavobacteriia</taxon>
        <taxon>Flavobacteriales</taxon>
        <taxon>Flavobacteriaceae</taxon>
        <taxon>Flavobacterium</taxon>
    </lineage>
</organism>
<dbReference type="RefSeq" id="WP_111408901.1">
    <property type="nucleotide sequence ID" value="NZ_QKXH01000002.1"/>
</dbReference>
<dbReference type="EMBL" id="QKXH01000002">
    <property type="protein sequence ID" value="PZX94805.1"/>
    <property type="molecule type" value="Genomic_DNA"/>
</dbReference>
<sequence>MGKFWKFIVFTGLLIQFSFAYSANHDATISFRKDNNTSFSKESLSVSHFVQPSIERNNPDLKHNNRIPVNIHDSNTTLPLFSSFKESNLKIVLSDQDIDRCTKVSILLFPFHYFW</sequence>
<reference evidence="2 3" key="1">
    <citation type="submission" date="2018-06" db="EMBL/GenBank/DDBJ databases">
        <title>Flavobacterium sp IMCC34762, genome.</title>
        <authorList>
            <person name="Joung Y."/>
            <person name="Cho J."/>
            <person name="Song J."/>
        </authorList>
    </citation>
    <scope>NUCLEOTIDE SEQUENCE [LARGE SCALE GENOMIC DNA]</scope>
    <source>
        <strain evidence="2 3">IMCC34762</strain>
    </source>
</reference>